<evidence type="ECO:0000313" key="11">
    <source>
        <dbReference type="Proteomes" id="UP000229314"/>
    </source>
</evidence>
<evidence type="ECO:0000256" key="1">
    <source>
        <dbReference type="ARBA" id="ARBA00022485"/>
    </source>
</evidence>
<name>A0A2D2C497_9RHOB</name>
<dbReference type="InterPro" id="IPR011005">
    <property type="entry name" value="Dihydropteroate_synth-like_sf"/>
</dbReference>
<dbReference type="UniPathway" id="UPA00056">
    <property type="reaction ID" value="UER00096"/>
</dbReference>
<dbReference type="PANTHER" id="PTHR30454:SF0">
    <property type="entry name" value="4-HYDROXY-3-METHYLBUT-2-EN-1-YL DIPHOSPHATE SYNTHASE (FERREDOXIN), CHLOROPLASTIC"/>
    <property type="match status" value="1"/>
</dbReference>
<dbReference type="Pfam" id="PF04551">
    <property type="entry name" value="GcpE"/>
    <property type="match status" value="1"/>
</dbReference>
<dbReference type="GO" id="GO:0051539">
    <property type="term" value="F:4 iron, 4 sulfur cluster binding"/>
    <property type="evidence" value="ECO:0007669"/>
    <property type="project" value="UniProtKB-UniRule"/>
</dbReference>
<dbReference type="InterPro" id="IPR058578">
    <property type="entry name" value="IspG_TIM"/>
</dbReference>
<dbReference type="InterPro" id="IPR004588">
    <property type="entry name" value="IspG_bac-typ"/>
</dbReference>
<dbReference type="EC" id="1.17.7.3" evidence="7"/>
<dbReference type="GO" id="GO:0005506">
    <property type="term" value="F:iron ion binding"/>
    <property type="evidence" value="ECO:0007669"/>
    <property type="project" value="InterPro"/>
</dbReference>
<keyword evidence="1 7" id="KW-0004">4Fe-4S</keyword>
<evidence type="ECO:0000256" key="3">
    <source>
        <dbReference type="ARBA" id="ARBA00023002"/>
    </source>
</evidence>
<evidence type="ECO:0000256" key="5">
    <source>
        <dbReference type="ARBA" id="ARBA00023014"/>
    </source>
</evidence>
<sequence>MSLNPIRPWRNIDRRKSRQIMVGRVPVGGDAPISVQTMTNTDTSDVRATLDQIIRSADVGADIVRVSTPDEASTRALREICRESPVPIVADIHFHYKRAIEAAEAGAACLRINPGNIGDESRVREVIKAARDHGCSIRIGVNAGSLERHLLEKYGEPCPDAMVESGLDHIRILQDNDFHEFKISVKASDVFLAAAAYQQLAEATDAPIHLGITEAGGLMAGTVKSAIGLGNLLWMGIGDTIRVSLSADPVEEVKVGFEILKSLGLRTRGVQIISCPSCARQGFNVIKTVETLEKRLEHIKTPMSLSIIGCVVNGPGEALMTDIGFTGGGAGSGMVYLAGRQDHKMTNDQMIDHIVQLVEQRAAELEAAEAAGNQAAE</sequence>
<evidence type="ECO:0000256" key="4">
    <source>
        <dbReference type="ARBA" id="ARBA00023004"/>
    </source>
</evidence>
<dbReference type="EMBL" id="CP024422">
    <property type="protein sequence ID" value="ATQ57344.1"/>
    <property type="molecule type" value="Genomic_DNA"/>
</dbReference>
<keyword evidence="4 7" id="KW-0408">Iron</keyword>
<comment type="similarity">
    <text evidence="7">Belongs to the IspG family.</text>
</comment>
<dbReference type="GO" id="GO:0046429">
    <property type="term" value="F:4-hydroxy-3-methylbut-2-en-1-yl diphosphate synthase activity (ferredoxin)"/>
    <property type="evidence" value="ECO:0007669"/>
    <property type="project" value="UniProtKB-UniRule"/>
</dbReference>
<comment type="catalytic activity">
    <reaction evidence="7">
        <text>(2E)-4-hydroxy-3-methylbut-2-enyl diphosphate + oxidized [flavodoxin] + H2O + 2 H(+) = 2-C-methyl-D-erythritol 2,4-cyclic diphosphate + reduced [flavodoxin]</text>
        <dbReference type="Rhea" id="RHEA:43604"/>
        <dbReference type="Rhea" id="RHEA-COMP:10622"/>
        <dbReference type="Rhea" id="RHEA-COMP:10623"/>
        <dbReference type="ChEBI" id="CHEBI:15377"/>
        <dbReference type="ChEBI" id="CHEBI:15378"/>
        <dbReference type="ChEBI" id="CHEBI:57618"/>
        <dbReference type="ChEBI" id="CHEBI:58210"/>
        <dbReference type="ChEBI" id="CHEBI:58483"/>
        <dbReference type="ChEBI" id="CHEBI:128753"/>
        <dbReference type="EC" id="1.17.7.3"/>
    </reaction>
</comment>
<organism evidence="10 11">
    <name type="scientific">Paracoccus yeei</name>
    <dbReference type="NCBI Taxonomy" id="147645"/>
    <lineage>
        <taxon>Bacteria</taxon>
        <taxon>Pseudomonadati</taxon>
        <taxon>Pseudomonadota</taxon>
        <taxon>Alphaproteobacteria</taxon>
        <taxon>Rhodobacterales</taxon>
        <taxon>Paracoccaceae</taxon>
        <taxon>Paracoccus</taxon>
    </lineage>
</organism>
<feature type="domain" description="IspG TIM-barrel" evidence="8">
    <location>
        <begin position="17"/>
        <end position="256"/>
    </location>
</feature>
<dbReference type="RefSeq" id="WP_099649894.1">
    <property type="nucleotide sequence ID" value="NZ_CAJGAB010000023.1"/>
</dbReference>
<dbReference type="NCBIfam" id="NF001540">
    <property type="entry name" value="PRK00366.1"/>
    <property type="match status" value="1"/>
</dbReference>
<accession>A0A2D2C497</accession>
<dbReference type="AlphaFoldDB" id="A0A2D2C497"/>
<reference evidence="10 11" key="1">
    <citation type="submission" date="2017-10" db="EMBL/GenBank/DDBJ databases">
        <title>Complete genome sequence of Paracoccus yeei TT13 isolated from human skin.</title>
        <authorList>
            <person name="Lee K."/>
            <person name="Lim J.Y."/>
            <person name="Hwang I."/>
        </authorList>
    </citation>
    <scope>NUCLEOTIDE SEQUENCE [LARGE SCALE GENOMIC DNA]</scope>
    <source>
        <strain evidence="10 11">TT13</strain>
    </source>
</reference>
<dbReference type="SUPFAM" id="SSF56014">
    <property type="entry name" value="Nitrite and sulphite reductase 4Fe-4S domain-like"/>
    <property type="match status" value="1"/>
</dbReference>
<dbReference type="GO" id="GO:0019288">
    <property type="term" value="P:isopentenyl diphosphate biosynthetic process, methylerythritol 4-phosphate pathway"/>
    <property type="evidence" value="ECO:0007669"/>
    <property type="project" value="UniProtKB-UniRule"/>
</dbReference>
<keyword evidence="6 7" id="KW-0414">Isoprene biosynthesis</keyword>
<dbReference type="FunFam" id="3.20.20.20:FF:000001">
    <property type="entry name" value="4-hydroxy-3-methylbut-2-en-1-yl diphosphate synthase (flavodoxin)"/>
    <property type="match status" value="1"/>
</dbReference>
<comment type="pathway">
    <text evidence="7">Isoprenoid biosynthesis; isopentenyl diphosphate biosynthesis via DXP pathway; isopentenyl diphosphate from 1-deoxy-D-xylulose 5-phosphate: step 5/6.</text>
</comment>
<dbReference type="InterPro" id="IPR016425">
    <property type="entry name" value="IspG_bac"/>
</dbReference>
<feature type="domain" description="IspG C-terminal" evidence="9">
    <location>
        <begin position="271"/>
        <end position="359"/>
    </location>
</feature>
<proteinExistence type="inferred from homology"/>
<comment type="function">
    <text evidence="7">Converts 2C-methyl-D-erythritol 2,4-cyclodiphosphate (ME-2,4cPP) into 1-hydroxy-2-methyl-2-(E)-butenyl 4-diphosphate.</text>
</comment>
<gene>
    <name evidence="7" type="primary">ispG</name>
    <name evidence="10" type="ORF">PYTT13_17075</name>
</gene>
<feature type="binding site" evidence="7">
    <location>
        <position position="310"/>
    </location>
    <ligand>
        <name>[4Fe-4S] cluster</name>
        <dbReference type="ChEBI" id="CHEBI:49883"/>
    </ligand>
</feature>
<dbReference type="PIRSF" id="PIRSF004640">
    <property type="entry name" value="IspG"/>
    <property type="match status" value="1"/>
</dbReference>
<dbReference type="InterPro" id="IPR045854">
    <property type="entry name" value="NO2/SO3_Rdtase_4Fe4S_sf"/>
</dbReference>
<keyword evidence="5 7" id="KW-0411">Iron-sulfur</keyword>
<feature type="binding site" evidence="7">
    <location>
        <position position="317"/>
    </location>
    <ligand>
        <name>[4Fe-4S] cluster</name>
        <dbReference type="ChEBI" id="CHEBI:49883"/>
    </ligand>
</feature>
<dbReference type="Pfam" id="PF26540">
    <property type="entry name" value="GcpE_C"/>
    <property type="match status" value="1"/>
</dbReference>
<dbReference type="HAMAP" id="MF_00159">
    <property type="entry name" value="IspG"/>
    <property type="match status" value="1"/>
</dbReference>
<dbReference type="Proteomes" id="UP000229314">
    <property type="component" value="Chromosome"/>
</dbReference>
<dbReference type="GO" id="GO:0016114">
    <property type="term" value="P:terpenoid biosynthetic process"/>
    <property type="evidence" value="ECO:0007669"/>
    <property type="project" value="InterPro"/>
</dbReference>
<feature type="binding site" evidence="7">
    <location>
        <position position="275"/>
    </location>
    <ligand>
        <name>[4Fe-4S] cluster</name>
        <dbReference type="ChEBI" id="CHEBI:49883"/>
    </ligand>
</feature>
<evidence type="ECO:0000313" key="10">
    <source>
        <dbReference type="EMBL" id="ATQ57344.1"/>
    </source>
</evidence>
<feature type="binding site" evidence="7">
    <location>
        <position position="278"/>
    </location>
    <ligand>
        <name>[4Fe-4S] cluster</name>
        <dbReference type="ChEBI" id="CHEBI:49883"/>
    </ligand>
</feature>
<dbReference type="GO" id="GO:0141197">
    <property type="term" value="F:4-hydroxy-3-methylbut-2-enyl-diphosphate synthase activity (flavodoxin)"/>
    <property type="evidence" value="ECO:0007669"/>
    <property type="project" value="UniProtKB-EC"/>
</dbReference>
<protein>
    <recommendedName>
        <fullName evidence="7">4-hydroxy-3-methylbut-2-en-1-yl diphosphate synthase (flavodoxin)</fullName>
        <ecNumber evidence="7">1.17.7.3</ecNumber>
    </recommendedName>
    <alternativeName>
        <fullName evidence="7">1-hydroxy-2-methyl-2-(E)-butenyl 4-diphosphate synthase</fullName>
    </alternativeName>
</protein>
<dbReference type="Gene3D" id="3.20.20.20">
    <property type="entry name" value="Dihydropteroate synthase-like"/>
    <property type="match status" value="1"/>
</dbReference>
<dbReference type="PANTHER" id="PTHR30454">
    <property type="entry name" value="4-HYDROXY-3-METHYLBUT-2-EN-1-YL DIPHOSPHATE SYNTHASE"/>
    <property type="match status" value="1"/>
</dbReference>
<dbReference type="InterPro" id="IPR058579">
    <property type="entry name" value="IspG_C"/>
</dbReference>
<keyword evidence="3 7" id="KW-0560">Oxidoreductase</keyword>
<keyword evidence="2 7" id="KW-0479">Metal-binding</keyword>
<dbReference type="NCBIfam" id="TIGR00612">
    <property type="entry name" value="ispG_gcpE"/>
    <property type="match status" value="1"/>
</dbReference>
<evidence type="ECO:0000259" key="8">
    <source>
        <dbReference type="Pfam" id="PF04551"/>
    </source>
</evidence>
<dbReference type="Gene3D" id="3.30.413.10">
    <property type="entry name" value="Sulfite Reductase Hemoprotein, domain 1"/>
    <property type="match status" value="1"/>
</dbReference>
<dbReference type="SUPFAM" id="SSF51717">
    <property type="entry name" value="Dihydropteroate synthetase-like"/>
    <property type="match status" value="1"/>
</dbReference>
<comment type="cofactor">
    <cofactor evidence="7">
        <name>[4Fe-4S] cluster</name>
        <dbReference type="ChEBI" id="CHEBI:49883"/>
    </cofactor>
    <text evidence="7">Binds 1 [4Fe-4S] cluster.</text>
</comment>
<dbReference type="GeneID" id="78899364"/>
<evidence type="ECO:0000256" key="7">
    <source>
        <dbReference type="HAMAP-Rule" id="MF_00159"/>
    </source>
</evidence>
<evidence type="ECO:0000256" key="2">
    <source>
        <dbReference type="ARBA" id="ARBA00022723"/>
    </source>
</evidence>
<evidence type="ECO:0000259" key="9">
    <source>
        <dbReference type="Pfam" id="PF26540"/>
    </source>
</evidence>
<evidence type="ECO:0000256" key="6">
    <source>
        <dbReference type="ARBA" id="ARBA00023229"/>
    </source>
</evidence>